<reference evidence="4 5" key="1">
    <citation type="submission" date="2024-08" db="EMBL/GenBank/DDBJ databases">
        <authorList>
            <person name="Cucini C."/>
            <person name="Frati F."/>
        </authorList>
    </citation>
    <scope>NUCLEOTIDE SEQUENCE [LARGE SCALE GENOMIC DNA]</scope>
</reference>
<keyword evidence="2" id="KW-0862">Zinc</keyword>
<proteinExistence type="predicted"/>
<dbReference type="InterPro" id="IPR006026">
    <property type="entry name" value="Peptidase_Metallo"/>
</dbReference>
<dbReference type="Proteomes" id="UP001642540">
    <property type="component" value="Unassembled WGS sequence"/>
</dbReference>
<comment type="cofactor">
    <cofactor evidence="2">
        <name>Zn(2+)</name>
        <dbReference type="ChEBI" id="CHEBI:29105"/>
    </cofactor>
    <text evidence="2">Binds 1 zinc ion per subunit.</text>
</comment>
<dbReference type="PANTHER" id="PTHR10127">
    <property type="entry name" value="DISCOIDIN, CUB, EGF, LAMININ , AND ZINC METALLOPROTEASE DOMAIN CONTAINING"/>
    <property type="match status" value="1"/>
</dbReference>
<keyword evidence="2" id="KW-0732">Signal</keyword>
<dbReference type="InterPro" id="IPR001506">
    <property type="entry name" value="Peptidase_M12A"/>
</dbReference>
<evidence type="ECO:0000259" key="3">
    <source>
        <dbReference type="PROSITE" id="PS51864"/>
    </source>
</evidence>
<dbReference type="SUPFAM" id="SSF55486">
    <property type="entry name" value="Metalloproteases ('zincins'), catalytic domain"/>
    <property type="match status" value="1"/>
</dbReference>
<dbReference type="InterPro" id="IPR024079">
    <property type="entry name" value="MetalloPept_cat_dom_sf"/>
</dbReference>
<keyword evidence="5" id="KW-1185">Reference proteome</keyword>
<evidence type="ECO:0000313" key="5">
    <source>
        <dbReference type="Proteomes" id="UP001642540"/>
    </source>
</evidence>
<dbReference type="SMART" id="SM00235">
    <property type="entry name" value="ZnMc"/>
    <property type="match status" value="1"/>
</dbReference>
<dbReference type="PRINTS" id="PR00480">
    <property type="entry name" value="ASTACIN"/>
</dbReference>
<keyword evidence="2" id="KW-0378">Hydrolase</keyword>
<name>A0ABP1RYY4_9HEXA</name>
<dbReference type="EMBL" id="CAXLJM020000124">
    <property type="protein sequence ID" value="CAL8138896.1"/>
    <property type="molecule type" value="Genomic_DNA"/>
</dbReference>
<keyword evidence="2" id="KW-0479">Metal-binding</keyword>
<dbReference type="EC" id="3.4.24.-" evidence="2"/>
<accession>A0ABP1RYY4</accession>
<dbReference type="PANTHER" id="PTHR10127:SF886">
    <property type="entry name" value="ASTACIN-LIKE METALLOENDOPEPTIDASE"/>
    <property type="match status" value="1"/>
</dbReference>
<organism evidence="4 5">
    <name type="scientific">Orchesella dallaii</name>
    <dbReference type="NCBI Taxonomy" id="48710"/>
    <lineage>
        <taxon>Eukaryota</taxon>
        <taxon>Metazoa</taxon>
        <taxon>Ecdysozoa</taxon>
        <taxon>Arthropoda</taxon>
        <taxon>Hexapoda</taxon>
        <taxon>Collembola</taxon>
        <taxon>Entomobryomorpha</taxon>
        <taxon>Entomobryoidea</taxon>
        <taxon>Orchesellidae</taxon>
        <taxon>Orchesellinae</taxon>
        <taxon>Orchesella</taxon>
    </lineage>
</organism>
<feature type="chain" id="PRO_5044952033" description="Metalloendopeptidase" evidence="2">
    <location>
        <begin position="21"/>
        <end position="248"/>
    </location>
</feature>
<feature type="domain" description="Peptidase M12A" evidence="3">
    <location>
        <begin position="1"/>
        <end position="215"/>
    </location>
</feature>
<keyword evidence="2" id="KW-0645">Protease</keyword>
<protein>
    <recommendedName>
        <fullName evidence="2">Metalloendopeptidase</fullName>
        <ecNumber evidence="2">3.4.24.-</ecNumber>
    </recommendedName>
</protein>
<evidence type="ECO:0000313" key="4">
    <source>
        <dbReference type="EMBL" id="CAL8138896.1"/>
    </source>
</evidence>
<sequence>MVSVLSKIFVLMCFTQGLLATYIQRGEKLGKWSLAAKDKLVILKAMESISTQTCVTFIVHTNEKDFLTIHGLHGHRHCWSASGRTTGEQIMHLGMTPEKNCVEHGTVLYFLMRVLGFELEHRRPDRDDYIEINWNNIKYVKFPEFGKIPSSRFIYDVKKEPYDYFSLMHLNATKFAKDPNILVISPKFVDKTVIGQRDRLSEGDVRKIRDAYNCQTDNLSNSGEILMHVSKLWFLKFLLVVLMMGSKL</sequence>
<feature type="signal peptide" evidence="2">
    <location>
        <begin position="1"/>
        <end position="20"/>
    </location>
</feature>
<comment type="caution">
    <text evidence="4">The sequence shown here is derived from an EMBL/GenBank/DDBJ whole genome shotgun (WGS) entry which is preliminary data.</text>
</comment>
<dbReference type="PROSITE" id="PS51864">
    <property type="entry name" value="ASTACIN"/>
    <property type="match status" value="1"/>
</dbReference>
<gene>
    <name evidence="4" type="ORF">ODALV1_LOCUS27585</name>
</gene>
<dbReference type="Pfam" id="PF01400">
    <property type="entry name" value="Astacin"/>
    <property type="match status" value="1"/>
</dbReference>
<evidence type="ECO:0000256" key="1">
    <source>
        <dbReference type="PROSITE-ProRule" id="PRU01211"/>
    </source>
</evidence>
<comment type="caution">
    <text evidence="1">Lacks conserved residue(s) required for the propagation of feature annotation.</text>
</comment>
<keyword evidence="2" id="KW-0482">Metalloprotease</keyword>
<dbReference type="Gene3D" id="3.40.390.10">
    <property type="entry name" value="Collagenase (Catalytic Domain)"/>
    <property type="match status" value="1"/>
</dbReference>
<evidence type="ECO:0000256" key="2">
    <source>
        <dbReference type="RuleBase" id="RU361183"/>
    </source>
</evidence>